<evidence type="ECO:0000256" key="1">
    <source>
        <dbReference type="SAM" id="MobiDB-lite"/>
    </source>
</evidence>
<name>V8N0N9_OPHHA</name>
<gene>
    <name evidence="2" type="ORF">L345_18527</name>
</gene>
<proteinExistence type="predicted"/>
<dbReference type="AlphaFoldDB" id="V8N0N9"/>
<feature type="region of interest" description="Disordered" evidence="1">
    <location>
        <begin position="1"/>
        <end position="37"/>
    </location>
</feature>
<feature type="compositionally biased region" description="Basic and acidic residues" evidence="1">
    <location>
        <begin position="1"/>
        <end position="31"/>
    </location>
</feature>
<reference evidence="2 3" key="1">
    <citation type="journal article" date="2013" name="Proc. Natl. Acad. Sci. U.S.A.">
        <title>The king cobra genome reveals dynamic gene evolution and adaptation in the snake venom system.</title>
        <authorList>
            <person name="Vonk F.J."/>
            <person name="Casewell N.R."/>
            <person name="Henkel C.V."/>
            <person name="Heimberg A.M."/>
            <person name="Jansen H.J."/>
            <person name="McCleary R.J."/>
            <person name="Kerkkamp H.M."/>
            <person name="Vos R.A."/>
            <person name="Guerreiro I."/>
            <person name="Calvete J.J."/>
            <person name="Wuster W."/>
            <person name="Woods A.E."/>
            <person name="Logan J.M."/>
            <person name="Harrison R.A."/>
            <person name="Castoe T.A."/>
            <person name="de Koning A.P."/>
            <person name="Pollock D.D."/>
            <person name="Yandell M."/>
            <person name="Calderon D."/>
            <person name="Renjifo C."/>
            <person name="Currier R.B."/>
            <person name="Salgado D."/>
            <person name="Pla D."/>
            <person name="Sanz L."/>
            <person name="Hyder A.S."/>
            <person name="Ribeiro J.M."/>
            <person name="Arntzen J.W."/>
            <person name="van den Thillart G.E."/>
            <person name="Boetzer M."/>
            <person name="Pirovano W."/>
            <person name="Dirks R.P."/>
            <person name="Spaink H.P."/>
            <person name="Duboule D."/>
            <person name="McGlinn E."/>
            <person name="Kini R.M."/>
            <person name="Richardson M.K."/>
        </authorList>
    </citation>
    <scope>NUCLEOTIDE SEQUENCE</scope>
    <source>
        <tissue evidence="2">Blood</tissue>
    </source>
</reference>
<sequence length="37" mass="4585">MRGGREGGREKRGRETEREIKERGRETEKREKRERKK</sequence>
<evidence type="ECO:0000313" key="2">
    <source>
        <dbReference type="EMBL" id="ETE55765.1"/>
    </source>
</evidence>
<comment type="caution">
    <text evidence="2">The sequence shown here is derived from an EMBL/GenBank/DDBJ whole genome shotgun (WGS) entry which is preliminary data.</text>
</comment>
<dbReference type="EMBL" id="AZIM01116390">
    <property type="protein sequence ID" value="ETE55765.1"/>
    <property type="molecule type" value="Genomic_DNA"/>
</dbReference>
<accession>V8N0N9</accession>
<dbReference type="Proteomes" id="UP000018936">
    <property type="component" value="Unassembled WGS sequence"/>
</dbReference>
<organism evidence="2 3">
    <name type="scientific">Ophiophagus hannah</name>
    <name type="common">King cobra</name>
    <name type="synonym">Naja hannah</name>
    <dbReference type="NCBI Taxonomy" id="8665"/>
    <lineage>
        <taxon>Eukaryota</taxon>
        <taxon>Metazoa</taxon>
        <taxon>Chordata</taxon>
        <taxon>Craniata</taxon>
        <taxon>Vertebrata</taxon>
        <taxon>Euteleostomi</taxon>
        <taxon>Lepidosauria</taxon>
        <taxon>Squamata</taxon>
        <taxon>Bifurcata</taxon>
        <taxon>Unidentata</taxon>
        <taxon>Episquamata</taxon>
        <taxon>Toxicofera</taxon>
        <taxon>Serpentes</taxon>
        <taxon>Colubroidea</taxon>
        <taxon>Elapidae</taxon>
        <taxon>Elapinae</taxon>
        <taxon>Ophiophagus</taxon>
    </lineage>
</organism>
<evidence type="ECO:0000313" key="3">
    <source>
        <dbReference type="Proteomes" id="UP000018936"/>
    </source>
</evidence>
<protein>
    <submittedName>
        <fullName evidence="2">Uncharacterized protein</fullName>
    </submittedName>
</protein>
<keyword evidence="3" id="KW-1185">Reference proteome</keyword>